<proteinExistence type="predicted"/>
<comment type="caution">
    <text evidence="1">The sequence shown here is derived from an EMBL/GenBank/DDBJ whole genome shotgun (WGS) entry which is preliminary data.</text>
</comment>
<organism evidence="1 2">
    <name type="scientific">Halocaridina rubra</name>
    <name type="common">Hawaiian red shrimp</name>
    <dbReference type="NCBI Taxonomy" id="373956"/>
    <lineage>
        <taxon>Eukaryota</taxon>
        <taxon>Metazoa</taxon>
        <taxon>Ecdysozoa</taxon>
        <taxon>Arthropoda</taxon>
        <taxon>Crustacea</taxon>
        <taxon>Multicrustacea</taxon>
        <taxon>Malacostraca</taxon>
        <taxon>Eumalacostraca</taxon>
        <taxon>Eucarida</taxon>
        <taxon>Decapoda</taxon>
        <taxon>Pleocyemata</taxon>
        <taxon>Caridea</taxon>
        <taxon>Atyoidea</taxon>
        <taxon>Atyidae</taxon>
        <taxon>Halocaridina</taxon>
    </lineage>
</organism>
<evidence type="ECO:0000313" key="2">
    <source>
        <dbReference type="Proteomes" id="UP001381693"/>
    </source>
</evidence>
<name>A0AAN8X568_HALRR</name>
<sequence>MSVDIDKMHNMHHMGVDRTLYLTRIVDPTVDRNSVLKDVRSYKRCQSVDPVPVTHCP</sequence>
<gene>
    <name evidence="1" type="ORF">SK128_013013</name>
</gene>
<accession>A0AAN8X568</accession>
<keyword evidence="2" id="KW-1185">Reference proteome</keyword>
<reference evidence="1 2" key="1">
    <citation type="submission" date="2023-11" db="EMBL/GenBank/DDBJ databases">
        <title>Halocaridina rubra genome assembly.</title>
        <authorList>
            <person name="Smith C."/>
        </authorList>
    </citation>
    <scope>NUCLEOTIDE SEQUENCE [LARGE SCALE GENOMIC DNA]</scope>
    <source>
        <strain evidence="1">EP-1</strain>
        <tissue evidence="1">Whole</tissue>
    </source>
</reference>
<dbReference type="AlphaFoldDB" id="A0AAN8X568"/>
<protein>
    <submittedName>
        <fullName evidence="1">Uncharacterized protein</fullName>
    </submittedName>
</protein>
<dbReference type="Proteomes" id="UP001381693">
    <property type="component" value="Unassembled WGS sequence"/>
</dbReference>
<feature type="non-terminal residue" evidence="1">
    <location>
        <position position="57"/>
    </location>
</feature>
<evidence type="ECO:0000313" key="1">
    <source>
        <dbReference type="EMBL" id="KAK7077937.1"/>
    </source>
</evidence>
<dbReference type="EMBL" id="JAXCGZ010008123">
    <property type="protein sequence ID" value="KAK7077937.1"/>
    <property type="molecule type" value="Genomic_DNA"/>
</dbReference>